<dbReference type="InterPro" id="IPR006379">
    <property type="entry name" value="HAD-SF_hydro_IIB"/>
</dbReference>
<dbReference type="NCBIfam" id="TIGR00099">
    <property type="entry name" value="Cof-subfamily"/>
    <property type="match status" value="1"/>
</dbReference>
<dbReference type="NCBIfam" id="TIGR01484">
    <property type="entry name" value="HAD-SF-IIB"/>
    <property type="match status" value="1"/>
</dbReference>
<dbReference type="InterPro" id="IPR023214">
    <property type="entry name" value="HAD_sf"/>
</dbReference>
<dbReference type="SFLD" id="SFLDS00003">
    <property type="entry name" value="Haloacid_Dehalogenase"/>
    <property type="match status" value="1"/>
</dbReference>
<dbReference type="PROSITE" id="PS01229">
    <property type="entry name" value="COF_2"/>
    <property type="match status" value="1"/>
</dbReference>
<dbReference type="Proteomes" id="UP000255036">
    <property type="component" value="Unassembled WGS sequence"/>
</dbReference>
<dbReference type="AlphaFoldDB" id="A0A371AV02"/>
<dbReference type="InterPro" id="IPR036412">
    <property type="entry name" value="HAD-like_sf"/>
</dbReference>
<name>A0A371AV02_9FIRM</name>
<dbReference type="GO" id="GO:0005829">
    <property type="term" value="C:cytosol"/>
    <property type="evidence" value="ECO:0007669"/>
    <property type="project" value="TreeGrafter"/>
</dbReference>
<dbReference type="Gene3D" id="3.40.50.1000">
    <property type="entry name" value="HAD superfamily/HAD-like"/>
    <property type="match status" value="1"/>
</dbReference>
<gene>
    <name evidence="1" type="ORF">DWV06_09965</name>
</gene>
<keyword evidence="1" id="KW-0378">Hydrolase</keyword>
<protein>
    <submittedName>
        <fullName evidence="1">HAD family hydrolase</fullName>
    </submittedName>
</protein>
<dbReference type="Pfam" id="PF08282">
    <property type="entry name" value="Hydrolase_3"/>
    <property type="match status" value="1"/>
</dbReference>
<accession>A0A371AV02</accession>
<dbReference type="EMBL" id="QRCT01000028">
    <property type="protein sequence ID" value="RDU23371.1"/>
    <property type="molecule type" value="Genomic_DNA"/>
</dbReference>
<dbReference type="Gene3D" id="3.30.1240.10">
    <property type="match status" value="1"/>
</dbReference>
<dbReference type="InterPro" id="IPR000150">
    <property type="entry name" value="Cof"/>
</dbReference>
<proteinExistence type="predicted"/>
<dbReference type="GO" id="GO:0016791">
    <property type="term" value="F:phosphatase activity"/>
    <property type="evidence" value="ECO:0007669"/>
    <property type="project" value="TreeGrafter"/>
</dbReference>
<dbReference type="RefSeq" id="WP_115482040.1">
    <property type="nucleotide sequence ID" value="NZ_QRCT01000028.1"/>
</dbReference>
<dbReference type="OrthoDB" id="9814970at2"/>
<comment type="caution">
    <text evidence="1">The sequence shown here is derived from an EMBL/GenBank/DDBJ whole genome shotgun (WGS) entry which is preliminary data.</text>
</comment>
<sequence>MIKLIASDIDGTLLEKSGDSISESMIEIVKVLIDKGIIFVAASGRQYDNLRRLFSPIKDQIGYIAENGSQIYYKEHSIMQEPIAPEVVRGILEDVYEKDECEVVMTGKKGTYIQPKGEFFRHYMEEVLKYDLQIVDDILAVEDEILKISIQDKNGIDEAAVYFKEKWGKTLSVVTSGIIWMDLLAFGVNKGSAMRALQEKLDIKSEECIAFGDNYNDVEMFESVGTSYAMSNAEEDIRNMCNKTTNSVENTLLSILEDL</sequence>
<organism evidence="1 2">
    <name type="scientific">Anaerosacchariphilus polymeriproducens</name>
    <dbReference type="NCBI Taxonomy" id="1812858"/>
    <lineage>
        <taxon>Bacteria</taxon>
        <taxon>Bacillati</taxon>
        <taxon>Bacillota</taxon>
        <taxon>Clostridia</taxon>
        <taxon>Lachnospirales</taxon>
        <taxon>Lachnospiraceae</taxon>
        <taxon>Anaerosacchariphilus</taxon>
    </lineage>
</organism>
<dbReference type="GO" id="GO:0000287">
    <property type="term" value="F:magnesium ion binding"/>
    <property type="evidence" value="ECO:0007669"/>
    <property type="project" value="TreeGrafter"/>
</dbReference>
<evidence type="ECO:0000313" key="2">
    <source>
        <dbReference type="Proteomes" id="UP000255036"/>
    </source>
</evidence>
<dbReference type="SUPFAM" id="SSF56784">
    <property type="entry name" value="HAD-like"/>
    <property type="match status" value="1"/>
</dbReference>
<evidence type="ECO:0000313" key="1">
    <source>
        <dbReference type="EMBL" id="RDU23371.1"/>
    </source>
</evidence>
<reference evidence="1 2" key="1">
    <citation type="submission" date="2018-07" db="EMBL/GenBank/DDBJ databases">
        <title>Anaerosacharophilus polymeroproducens gen. nov. sp. nov., an anaerobic bacterium isolated from salt field.</title>
        <authorList>
            <person name="Kim W."/>
            <person name="Yang S.-H."/>
            <person name="Oh J."/>
            <person name="Lee J.-H."/>
            <person name="Kwon K.K."/>
        </authorList>
    </citation>
    <scope>NUCLEOTIDE SEQUENCE [LARGE SCALE GENOMIC DNA]</scope>
    <source>
        <strain evidence="1 2">MCWD5</strain>
    </source>
</reference>
<dbReference type="SFLD" id="SFLDG01140">
    <property type="entry name" value="C2.B:_Phosphomannomutase_and_P"/>
    <property type="match status" value="1"/>
</dbReference>
<keyword evidence="2" id="KW-1185">Reference proteome</keyword>
<dbReference type="PANTHER" id="PTHR10000">
    <property type="entry name" value="PHOSPHOSERINE PHOSPHATASE"/>
    <property type="match status" value="1"/>
</dbReference>
<dbReference type="SFLD" id="SFLDG01144">
    <property type="entry name" value="C2.B.4:_PGP_Like"/>
    <property type="match status" value="1"/>
</dbReference>
<dbReference type="PANTHER" id="PTHR10000:SF53">
    <property type="entry name" value="5-AMINO-6-(5-PHOSPHO-D-RIBITYLAMINO)URACIL PHOSPHATASE YBJI-RELATED"/>
    <property type="match status" value="1"/>
</dbReference>